<evidence type="ECO:0000256" key="2">
    <source>
        <dbReference type="RuleBase" id="RU004168"/>
    </source>
</evidence>
<dbReference type="GO" id="GO:0003998">
    <property type="term" value="F:acylphosphatase activity"/>
    <property type="evidence" value="ECO:0007669"/>
    <property type="project" value="UniProtKB-EC"/>
</dbReference>
<keyword evidence="1" id="KW-0378">Hydrolase</keyword>
<evidence type="ECO:0000256" key="1">
    <source>
        <dbReference type="PROSITE-ProRule" id="PRU00520"/>
    </source>
</evidence>
<dbReference type="InterPro" id="IPR001792">
    <property type="entry name" value="Acylphosphatase-like_dom"/>
</dbReference>
<dbReference type="OrthoDB" id="5295388at2"/>
<proteinExistence type="inferred from homology"/>
<keyword evidence="5" id="KW-1185">Reference proteome</keyword>
<comment type="catalytic activity">
    <reaction evidence="1">
        <text>an acyl phosphate + H2O = a carboxylate + phosphate + H(+)</text>
        <dbReference type="Rhea" id="RHEA:14965"/>
        <dbReference type="ChEBI" id="CHEBI:15377"/>
        <dbReference type="ChEBI" id="CHEBI:15378"/>
        <dbReference type="ChEBI" id="CHEBI:29067"/>
        <dbReference type="ChEBI" id="CHEBI:43474"/>
        <dbReference type="ChEBI" id="CHEBI:59918"/>
        <dbReference type="EC" id="3.6.1.7"/>
    </reaction>
</comment>
<dbReference type="PROSITE" id="PS51160">
    <property type="entry name" value="ACYLPHOSPHATASE_3"/>
    <property type="match status" value="1"/>
</dbReference>
<dbReference type="AlphaFoldDB" id="A0A1I3XXJ8"/>
<dbReference type="EC" id="3.6.1.7" evidence="1"/>
<gene>
    <name evidence="4" type="ORF">SAMN05216302_1002130</name>
</gene>
<dbReference type="RefSeq" id="WP_090696875.1">
    <property type="nucleotide sequence ID" value="NZ_FOSP01000002.1"/>
</dbReference>
<feature type="domain" description="Acylphosphatase-like" evidence="3">
    <location>
        <begin position="3"/>
        <end position="94"/>
    </location>
</feature>
<evidence type="ECO:0000313" key="4">
    <source>
        <dbReference type="EMBL" id="SFK24213.1"/>
    </source>
</evidence>
<feature type="active site" evidence="1">
    <location>
        <position position="36"/>
    </location>
</feature>
<comment type="similarity">
    <text evidence="2">Belongs to the acylphosphatase family.</text>
</comment>
<reference evidence="5" key="1">
    <citation type="submission" date="2016-10" db="EMBL/GenBank/DDBJ databases">
        <authorList>
            <person name="Varghese N."/>
            <person name="Submissions S."/>
        </authorList>
    </citation>
    <scope>NUCLEOTIDE SEQUENCE [LARGE SCALE GENOMIC DNA]</scope>
    <source>
        <strain evidence="5">Nm69</strain>
    </source>
</reference>
<accession>A0A1I3XXJ8</accession>
<dbReference type="Proteomes" id="UP000199533">
    <property type="component" value="Unassembled WGS sequence"/>
</dbReference>
<dbReference type="Pfam" id="PF00708">
    <property type="entry name" value="Acylphosphatase"/>
    <property type="match status" value="1"/>
</dbReference>
<organism evidence="4 5">
    <name type="scientific">Nitrosomonas aestuarii</name>
    <dbReference type="NCBI Taxonomy" id="52441"/>
    <lineage>
        <taxon>Bacteria</taxon>
        <taxon>Pseudomonadati</taxon>
        <taxon>Pseudomonadota</taxon>
        <taxon>Betaproteobacteria</taxon>
        <taxon>Nitrosomonadales</taxon>
        <taxon>Nitrosomonadaceae</taxon>
        <taxon>Nitrosomonas</taxon>
    </lineage>
</organism>
<evidence type="ECO:0000313" key="5">
    <source>
        <dbReference type="Proteomes" id="UP000199533"/>
    </source>
</evidence>
<protein>
    <recommendedName>
        <fullName evidence="1">acylphosphatase</fullName>
        <ecNumber evidence="1">3.6.1.7</ecNumber>
    </recommendedName>
</protein>
<dbReference type="EMBL" id="FOSP01000002">
    <property type="protein sequence ID" value="SFK24213.1"/>
    <property type="molecule type" value="Genomic_DNA"/>
</dbReference>
<sequence>MKRISFYVTGNVQNVMFRQTFIRGAQKRKLKGGASNDTKYSNRVHCSLEGESAAIDEMISKLRTGKPINSWNAHVEVLHFYDYFTEISEHQVTTENVNQHHWSPNVEFYL</sequence>
<name>A0A1I3XXJ8_9PROT</name>
<dbReference type="SUPFAM" id="SSF54975">
    <property type="entry name" value="Acylphosphatase/BLUF domain-like"/>
    <property type="match status" value="1"/>
</dbReference>
<dbReference type="InterPro" id="IPR036046">
    <property type="entry name" value="Acylphosphatase-like_dom_sf"/>
</dbReference>
<evidence type="ECO:0000259" key="3">
    <source>
        <dbReference type="PROSITE" id="PS51160"/>
    </source>
</evidence>
<feature type="active site" evidence="1">
    <location>
        <position position="18"/>
    </location>
</feature>
<dbReference type="Gene3D" id="3.30.70.100">
    <property type="match status" value="1"/>
</dbReference>